<dbReference type="InterPro" id="IPR012795">
    <property type="entry name" value="tRNA_Ile_lys_synt_N"/>
</dbReference>
<keyword evidence="3 8" id="KW-0436">Ligase</keyword>
<evidence type="ECO:0000313" key="10">
    <source>
        <dbReference type="EMBL" id="MFC5543451.1"/>
    </source>
</evidence>
<protein>
    <recommendedName>
        <fullName evidence="8">tRNA(Ile)-lysidine synthase</fullName>
        <ecNumber evidence="8">6.3.4.19</ecNumber>
    </recommendedName>
    <alternativeName>
        <fullName evidence="8">tRNA(Ile)-2-lysyl-cytidine synthase</fullName>
    </alternativeName>
    <alternativeName>
        <fullName evidence="8">tRNA(Ile)-lysidine synthetase</fullName>
    </alternativeName>
</protein>
<dbReference type="InterPro" id="IPR015262">
    <property type="entry name" value="tRNA_Ile_lys_synt_subst-bd"/>
</dbReference>
<keyword evidence="2 8" id="KW-0963">Cytoplasm</keyword>
<evidence type="ECO:0000256" key="3">
    <source>
        <dbReference type="ARBA" id="ARBA00022598"/>
    </source>
</evidence>
<keyword evidence="11" id="KW-1185">Reference proteome</keyword>
<dbReference type="CDD" id="cd01992">
    <property type="entry name" value="TilS_N"/>
    <property type="match status" value="1"/>
</dbReference>
<dbReference type="SUPFAM" id="SSF52402">
    <property type="entry name" value="Adenine nucleotide alpha hydrolases-like"/>
    <property type="match status" value="1"/>
</dbReference>
<dbReference type="InterPro" id="IPR011063">
    <property type="entry name" value="TilS/TtcA_N"/>
</dbReference>
<evidence type="ECO:0000256" key="2">
    <source>
        <dbReference type="ARBA" id="ARBA00022490"/>
    </source>
</evidence>
<feature type="domain" description="Lysidine-tRNA(Ile) synthetase C-terminal" evidence="9">
    <location>
        <begin position="367"/>
        <end position="444"/>
    </location>
</feature>
<proteinExistence type="inferred from homology"/>
<dbReference type="GO" id="GO:0032267">
    <property type="term" value="F:tRNA(Ile)-lysidine synthase activity"/>
    <property type="evidence" value="ECO:0007669"/>
    <property type="project" value="UniProtKB-EC"/>
</dbReference>
<reference evidence="11" key="1">
    <citation type="journal article" date="2019" name="Int. J. Syst. Evol. Microbiol.">
        <title>The Global Catalogue of Microorganisms (GCM) 10K type strain sequencing project: providing services to taxonomists for standard genome sequencing and annotation.</title>
        <authorList>
            <consortium name="The Broad Institute Genomics Platform"/>
            <consortium name="The Broad Institute Genome Sequencing Center for Infectious Disease"/>
            <person name="Wu L."/>
            <person name="Ma J."/>
        </authorList>
    </citation>
    <scope>NUCLEOTIDE SEQUENCE [LARGE SCALE GENOMIC DNA]</scope>
    <source>
        <strain evidence="11">CGMCC 4.1799</strain>
    </source>
</reference>
<comment type="function">
    <text evidence="8">Ligates lysine onto the cytidine present at position 34 of the AUA codon-specific tRNA(Ile) that contains the anticodon CAU, in an ATP-dependent manner. Cytidine is converted to lysidine, thus changing the amino acid specificity of the tRNA from methionine to isoleucine.</text>
</comment>
<evidence type="ECO:0000256" key="7">
    <source>
        <dbReference type="ARBA" id="ARBA00048539"/>
    </source>
</evidence>
<evidence type="ECO:0000313" key="11">
    <source>
        <dbReference type="Proteomes" id="UP001596055"/>
    </source>
</evidence>
<comment type="caution">
    <text evidence="10">The sequence shown here is derived from an EMBL/GenBank/DDBJ whole genome shotgun (WGS) entry which is preliminary data.</text>
</comment>
<dbReference type="Pfam" id="PF01171">
    <property type="entry name" value="ATP_bind_3"/>
    <property type="match status" value="1"/>
</dbReference>
<accession>A0ABW0RFQ2</accession>
<evidence type="ECO:0000256" key="6">
    <source>
        <dbReference type="ARBA" id="ARBA00022840"/>
    </source>
</evidence>
<dbReference type="Gene3D" id="3.40.50.620">
    <property type="entry name" value="HUPs"/>
    <property type="match status" value="1"/>
</dbReference>
<sequence length="449" mass="50663">MTQGDKPSEAYAWPEVLCASVRSLPEHRTLWIALSGGLDSTLLAHLAVRCYCPTHDVRAIHVNHQLQANADATEQFCEHLCERLAIPLTCRRVEVQRSGSRAGGLEESARQARYEVFEQLLEPGDLLLMAHHADDQAETLLFRLIRGTGVRGLAGMPRQRPLGKGRLYRPLLDFSREDLSGWAADAGLTWIEDPSNADARFDRNFLRQRVLPLIRSRWPELNRRLSHTARACGENSFLADRLAALHWEQCADQRGRLAIEHLAGLSPVERKNLVTWWIRRAGYAEPSLRDWGQVIGELIGARQDGSPEVVGDGFVIRRFQGWLYLVPAAPEALPVGAELFPQQPLRWGEWSIRLIPSTEQSRPNPAIRVSTRQGGETFRPSPQGVERPLKKWLQEHAVPPWERARLPLVFRVDGDRQRLIAIGDLWCSGQYSGSAPAAGWRLIVERDCD</sequence>
<dbReference type="InterPro" id="IPR012094">
    <property type="entry name" value="tRNA_Ile_lys_synt"/>
</dbReference>
<evidence type="ECO:0000256" key="8">
    <source>
        <dbReference type="HAMAP-Rule" id="MF_01161"/>
    </source>
</evidence>
<keyword evidence="6 8" id="KW-0067">ATP-binding</keyword>
<dbReference type="PANTHER" id="PTHR43033">
    <property type="entry name" value="TRNA(ILE)-LYSIDINE SYNTHASE-RELATED"/>
    <property type="match status" value="1"/>
</dbReference>
<comment type="similarity">
    <text evidence="8">Belongs to the tRNA(Ile)-lysidine synthase family.</text>
</comment>
<organism evidence="10 11">
    <name type="scientific">Marinobacter koreensis</name>
    <dbReference type="NCBI Taxonomy" id="335974"/>
    <lineage>
        <taxon>Bacteria</taxon>
        <taxon>Pseudomonadati</taxon>
        <taxon>Pseudomonadota</taxon>
        <taxon>Gammaproteobacteria</taxon>
        <taxon>Pseudomonadales</taxon>
        <taxon>Marinobacteraceae</taxon>
        <taxon>Marinobacter</taxon>
    </lineage>
</organism>
<dbReference type="NCBIfam" id="TIGR02433">
    <property type="entry name" value="lysidine_TilS_C"/>
    <property type="match status" value="1"/>
</dbReference>
<comment type="subcellular location">
    <subcellularLocation>
        <location evidence="1 8">Cytoplasm</location>
    </subcellularLocation>
</comment>
<dbReference type="RefSeq" id="WP_248156947.1">
    <property type="nucleotide sequence ID" value="NZ_JAKZAJ010000003.1"/>
</dbReference>
<dbReference type="Pfam" id="PF09179">
    <property type="entry name" value="TilS"/>
    <property type="match status" value="1"/>
</dbReference>
<keyword evidence="4 8" id="KW-0819">tRNA processing</keyword>
<dbReference type="InterPro" id="IPR012796">
    <property type="entry name" value="Lysidine-tRNA-synth_C"/>
</dbReference>
<gene>
    <name evidence="8 10" type="primary">tilS</name>
    <name evidence="10" type="ORF">ACFPQA_00125</name>
</gene>
<dbReference type="NCBIfam" id="TIGR02432">
    <property type="entry name" value="lysidine_TilS_N"/>
    <property type="match status" value="1"/>
</dbReference>
<dbReference type="HAMAP" id="MF_01161">
    <property type="entry name" value="tRNA_Ile_lys_synt"/>
    <property type="match status" value="1"/>
</dbReference>
<name>A0ABW0RFQ2_9GAMM</name>
<comment type="catalytic activity">
    <reaction evidence="7 8">
        <text>cytidine(34) in tRNA(Ile2) + L-lysine + ATP = lysidine(34) in tRNA(Ile2) + AMP + diphosphate + H(+)</text>
        <dbReference type="Rhea" id="RHEA:43744"/>
        <dbReference type="Rhea" id="RHEA-COMP:10625"/>
        <dbReference type="Rhea" id="RHEA-COMP:10670"/>
        <dbReference type="ChEBI" id="CHEBI:15378"/>
        <dbReference type="ChEBI" id="CHEBI:30616"/>
        <dbReference type="ChEBI" id="CHEBI:32551"/>
        <dbReference type="ChEBI" id="CHEBI:33019"/>
        <dbReference type="ChEBI" id="CHEBI:82748"/>
        <dbReference type="ChEBI" id="CHEBI:83665"/>
        <dbReference type="ChEBI" id="CHEBI:456215"/>
        <dbReference type="EC" id="6.3.4.19"/>
    </reaction>
</comment>
<dbReference type="Proteomes" id="UP001596055">
    <property type="component" value="Unassembled WGS sequence"/>
</dbReference>
<dbReference type="Pfam" id="PF11734">
    <property type="entry name" value="TilS_C"/>
    <property type="match status" value="1"/>
</dbReference>
<dbReference type="EMBL" id="JBHSNL010000001">
    <property type="protein sequence ID" value="MFC5543451.1"/>
    <property type="molecule type" value="Genomic_DNA"/>
</dbReference>
<evidence type="ECO:0000259" key="9">
    <source>
        <dbReference type="SMART" id="SM00977"/>
    </source>
</evidence>
<dbReference type="SMART" id="SM00977">
    <property type="entry name" value="TilS_C"/>
    <property type="match status" value="1"/>
</dbReference>
<dbReference type="EC" id="6.3.4.19" evidence="8"/>
<evidence type="ECO:0000256" key="5">
    <source>
        <dbReference type="ARBA" id="ARBA00022741"/>
    </source>
</evidence>
<evidence type="ECO:0000256" key="4">
    <source>
        <dbReference type="ARBA" id="ARBA00022694"/>
    </source>
</evidence>
<dbReference type="SUPFAM" id="SSF82829">
    <property type="entry name" value="MesJ substrate recognition domain-like"/>
    <property type="match status" value="1"/>
</dbReference>
<dbReference type="PANTHER" id="PTHR43033:SF1">
    <property type="entry name" value="TRNA(ILE)-LYSIDINE SYNTHASE-RELATED"/>
    <property type="match status" value="1"/>
</dbReference>
<keyword evidence="5 8" id="KW-0547">Nucleotide-binding</keyword>
<dbReference type="Gene3D" id="1.20.59.20">
    <property type="match status" value="1"/>
</dbReference>
<feature type="binding site" evidence="8">
    <location>
        <begin position="35"/>
        <end position="40"/>
    </location>
    <ligand>
        <name>ATP</name>
        <dbReference type="ChEBI" id="CHEBI:30616"/>
    </ligand>
</feature>
<dbReference type="InterPro" id="IPR014729">
    <property type="entry name" value="Rossmann-like_a/b/a_fold"/>
</dbReference>
<evidence type="ECO:0000256" key="1">
    <source>
        <dbReference type="ARBA" id="ARBA00004496"/>
    </source>
</evidence>
<dbReference type="SUPFAM" id="SSF56037">
    <property type="entry name" value="PheT/TilS domain"/>
    <property type="match status" value="1"/>
</dbReference>
<comment type="domain">
    <text evidence="8">The N-terminal region contains the highly conserved SGGXDS motif, predicted to be a P-loop motif involved in ATP binding.</text>
</comment>